<evidence type="ECO:0000256" key="1">
    <source>
        <dbReference type="ARBA" id="ARBA00022737"/>
    </source>
</evidence>
<dbReference type="GO" id="GO:0005634">
    <property type="term" value="C:nucleus"/>
    <property type="evidence" value="ECO:0007669"/>
    <property type="project" value="InterPro"/>
</dbReference>
<name>A0A8R1XNV4_ONCVO</name>
<proteinExistence type="predicted"/>
<keyword evidence="4" id="KW-1185">Reference proteome</keyword>
<dbReference type="SUPFAM" id="SSF63748">
    <property type="entry name" value="Tudor/PWWP/MBT"/>
    <property type="match status" value="4"/>
</dbReference>
<dbReference type="OMA" id="CAENGMP"/>
<accession>A0A8R1XNV4</accession>
<dbReference type="EMBL" id="CMVM020000396">
    <property type="status" value="NOT_ANNOTATED_CDS"/>
    <property type="molecule type" value="Genomic_DNA"/>
</dbReference>
<feature type="repeat" description="MBT" evidence="2">
    <location>
        <begin position="184"/>
        <end position="297"/>
    </location>
</feature>
<reference evidence="3" key="2">
    <citation type="submission" date="2022-06" db="UniProtKB">
        <authorList>
            <consortium name="EnsemblMetazoa"/>
        </authorList>
    </citation>
    <scope>IDENTIFICATION</scope>
</reference>
<sequence>MSDNSEECDILAIGCTLEHGDRESLMSTSRFVRYRPVIPVVEQKPVENSYCWDAYLEKLLIKLDRSGDVNARCPANVVPVECFYQAPFAEYMKYIDTSIKIEVALYDDYGCKSEPVKLYWFARVMKVVGYRLLLRYEGMDEVGDNAYDFWVNIGSEDIRPVGYCAEKIETRALVPPEAIYKRQSNWPQYIICQIHAYKTIAINWPEIQVRKLSFCKFEEGDHVELLDSTVSSRVRPARVEKVIGTRIWVRVNQMSLDRSAIDDSDTQIDGGVWMDQDSPLIFPVGWALKVGYNLVANDEYIMHAKEVSTALKLKSTNIPYEEHDANPSLFKTYIETEAREDDIRWEKGMKLEVLDPLDTWKELRVSTIIEVMDDGFLKIGFDGEEMEDDPVPLHSTSELLFPVGYAEKYGIRLKGPKNIGFFDWNVYLKQCDAIAAPEELFNTFSDDVLSNFMIGAKLEATDMCEPHLICPATIAGHHGRLLRIEYDGWDSSYDQLFDYRSANIFPLGWCEMNGYKLEIPKTSYVPKKKRKKECENNLEIDDFT</sequence>
<feature type="repeat" description="MBT" evidence="2">
    <location>
        <begin position="307"/>
        <end position="416"/>
    </location>
</feature>
<dbReference type="SMART" id="SM00561">
    <property type="entry name" value="MBT"/>
    <property type="match status" value="4"/>
</dbReference>
<dbReference type="GO" id="GO:0042393">
    <property type="term" value="F:histone binding"/>
    <property type="evidence" value="ECO:0007669"/>
    <property type="project" value="TreeGrafter"/>
</dbReference>
<keyword evidence="1" id="KW-0677">Repeat</keyword>
<feature type="repeat" description="MBT" evidence="2">
    <location>
        <begin position="422"/>
        <end position="520"/>
    </location>
</feature>
<dbReference type="InterPro" id="IPR004092">
    <property type="entry name" value="Mbt"/>
</dbReference>
<dbReference type="Gene3D" id="2.30.30.140">
    <property type="match status" value="4"/>
</dbReference>
<dbReference type="PANTHER" id="PTHR12247:SF131">
    <property type="entry name" value="LD05287P"/>
    <property type="match status" value="1"/>
</dbReference>
<evidence type="ECO:0000256" key="2">
    <source>
        <dbReference type="PROSITE-ProRule" id="PRU00459"/>
    </source>
</evidence>
<dbReference type="GO" id="GO:0045892">
    <property type="term" value="P:negative regulation of DNA-templated transcription"/>
    <property type="evidence" value="ECO:0007669"/>
    <property type="project" value="TreeGrafter"/>
</dbReference>
<dbReference type="PROSITE" id="PS51079">
    <property type="entry name" value="MBT"/>
    <property type="match status" value="4"/>
</dbReference>
<evidence type="ECO:0008006" key="5">
    <source>
        <dbReference type="Google" id="ProtNLM"/>
    </source>
</evidence>
<dbReference type="Proteomes" id="UP000024404">
    <property type="component" value="Unassembled WGS sequence"/>
</dbReference>
<dbReference type="CDD" id="cd20097">
    <property type="entry name" value="MBT_dSfmbt-like_rpt1"/>
    <property type="match status" value="1"/>
</dbReference>
<dbReference type="GO" id="GO:0003682">
    <property type="term" value="F:chromatin binding"/>
    <property type="evidence" value="ECO:0007669"/>
    <property type="project" value="TreeGrafter"/>
</dbReference>
<evidence type="ECO:0000313" key="3">
    <source>
        <dbReference type="EnsemblMetazoa" id="OVOC12116.1"/>
    </source>
</evidence>
<dbReference type="InterPro" id="IPR050548">
    <property type="entry name" value="PcG_chromatin_remod_factors"/>
</dbReference>
<protein>
    <recommendedName>
        <fullName evidence="5">Mbt repeat protein</fullName>
    </recommendedName>
</protein>
<dbReference type="AlphaFoldDB" id="A0A8R1XNV4"/>
<organism evidence="3 4">
    <name type="scientific">Onchocerca volvulus</name>
    <dbReference type="NCBI Taxonomy" id="6282"/>
    <lineage>
        <taxon>Eukaryota</taxon>
        <taxon>Metazoa</taxon>
        <taxon>Ecdysozoa</taxon>
        <taxon>Nematoda</taxon>
        <taxon>Chromadorea</taxon>
        <taxon>Rhabditida</taxon>
        <taxon>Spirurina</taxon>
        <taxon>Spiruromorpha</taxon>
        <taxon>Filarioidea</taxon>
        <taxon>Onchocercidae</taxon>
        <taxon>Onchocerca</taxon>
    </lineage>
</organism>
<dbReference type="PANTHER" id="PTHR12247">
    <property type="entry name" value="POLYCOMB GROUP PROTEIN"/>
    <property type="match status" value="1"/>
</dbReference>
<feature type="repeat" description="MBT" evidence="2">
    <location>
        <begin position="50"/>
        <end position="176"/>
    </location>
</feature>
<dbReference type="EnsemblMetazoa" id="OVOC12116.1">
    <property type="protein sequence ID" value="OVOC12116.1"/>
    <property type="gene ID" value="WBGene00248925"/>
</dbReference>
<reference evidence="4" key="1">
    <citation type="submission" date="2013-10" db="EMBL/GenBank/DDBJ databases">
        <title>Genome sequencing of Onchocerca volvulus.</title>
        <authorList>
            <person name="Cotton J."/>
            <person name="Tsai J."/>
            <person name="Stanley E."/>
            <person name="Tracey A."/>
            <person name="Holroyd N."/>
            <person name="Lustigman S."/>
            <person name="Berriman M."/>
        </authorList>
    </citation>
    <scope>NUCLEOTIDE SEQUENCE</scope>
</reference>
<evidence type="ECO:0000313" key="4">
    <source>
        <dbReference type="Proteomes" id="UP000024404"/>
    </source>
</evidence>
<dbReference type="Pfam" id="PF02820">
    <property type="entry name" value="MBT"/>
    <property type="match status" value="4"/>
</dbReference>